<accession>A0ACB7XT48</accession>
<keyword evidence="2" id="KW-1185">Reference proteome</keyword>
<reference evidence="1 2" key="1">
    <citation type="journal article" date="2021" name="Hortic Res">
        <title>High-quality reference genome and annotation aids understanding of berry development for evergreen blueberry (Vaccinium darrowii).</title>
        <authorList>
            <person name="Yu J."/>
            <person name="Hulse-Kemp A.M."/>
            <person name="Babiker E."/>
            <person name="Staton M."/>
        </authorList>
    </citation>
    <scope>NUCLEOTIDE SEQUENCE [LARGE SCALE GENOMIC DNA]</scope>
    <source>
        <strain evidence="2">cv. NJ 8807/NJ 8810</strain>
        <tissue evidence="1">Young leaf</tissue>
    </source>
</reference>
<name>A0ACB7XT48_9ERIC</name>
<evidence type="ECO:0000313" key="2">
    <source>
        <dbReference type="Proteomes" id="UP000828048"/>
    </source>
</evidence>
<dbReference type="Proteomes" id="UP000828048">
    <property type="component" value="Chromosome 1"/>
</dbReference>
<comment type="caution">
    <text evidence="1">The sequence shown here is derived from an EMBL/GenBank/DDBJ whole genome shotgun (WGS) entry which is preliminary data.</text>
</comment>
<evidence type="ECO:0000313" key="1">
    <source>
        <dbReference type="EMBL" id="KAH7843635.1"/>
    </source>
</evidence>
<sequence length="402" mass="45337">MEDDSNYSQPSLPDGILLDILSRLPIKSIHRCKSVCTQFNHWISTPHFTKLHHSHSSTLHLHLQRRRVAVLVSLDPPSSVAIRSVDTETLSDHSLIPLSNDFKYSYPNTRIWNSCNGLVLISISGKTFFVWNPSTGEKELVRCSLNFPYYRYFLLGLGFDRLSNEYKVIGGCQKVSSGNKCLMLVLDGTRTSNEPRIRKIDDFPFRICKDTPGFEVGGDLYWMVNRPSGVPVIVYFDFGAEVFVEMTKQPIWEPGVLKYGLGVLSGSLCVACHGEKNVEVLGFKKCDGVESWVRLFVVSYDAGSMQFKTLMPLCFTKDGEVVMEIDRKSLVVYNLKEKTYRLLCHLPQENKEEGREILRSRQGIRVSGFNVVVYDESLVSPNSASKSIVNLGSTVEQQLSLG</sequence>
<gene>
    <name evidence="1" type="ORF">Vadar_019020</name>
</gene>
<organism evidence="1 2">
    <name type="scientific">Vaccinium darrowii</name>
    <dbReference type="NCBI Taxonomy" id="229202"/>
    <lineage>
        <taxon>Eukaryota</taxon>
        <taxon>Viridiplantae</taxon>
        <taxon>Streptophyta</taxon>
        <taxon>Embryophyta</taxon>
        <taxon>Tracheophyta</taxon>
        <taxon>Spermatophyta</taxon>
        <taxon>Magnoliopsida</taxon>
        <taxon>eudicotyledons</taxon>
        <taxon>Gunneridae</taxon>
        <taxon>Pentapetalae</taxon>
        <taxon>asterids</taxon>
        <taxon>Ericales</taxon>
        <taxon>Ericaceae</taxon>
        <taxon>Vaccinioideae</taxon>
        <taxon>Vaccinieae</taxon>
        <taxon>Vaccinium</taxon>
    </lineage>
</organism>
<dbReference type="EMBL" id="CM037151">
    <property type="protein sequence ID" value="KAH7843635.1"/>
    <property type="molecule type" value="Genomic_DNA"/>
</dbReference>
<protein>
    <submittedName>
        <fullName evidence="1">Uncharacterized protein</fullName>
    </submittedName>
</protein>
<proteinExistence type="predicted"/>